<dbReference type="EMBL" id="CP041036">
    <property type="protein sequence ID" value="QDE31300.1"/>
    <property type="molecule type" value="Genomic_DNA"/>
</dbReference>
<keyword evidence="2" id="KW-1185">Reference proteome</keyword>
<protein>
    <submittedName>
        <fullName evidence="1">DUF3029 family protein</fullName>
    </submittedName>
</protein>
<sequence length="233" mass="26432">MALPDNIMQILTHPQLSPKQKSNYLALEVENSLPYVAMSEVVSNAMQEGGICDMFEGHAPFKPRYVLPDYAKYLKQGSEHLEMSPAEDFDDALNSLMVLYHHVPSVTNIPVFLGQLDVLLMPFVSGVSTDDIYRKLKRFWILLDRTLPDAFMHVNIGPIDNIISRPLLRVDAELMQIAPILTFLYYPKITPDDLLLVATTNIRLCNKPHLANYPLHADTFDKRGFGIVSCFLR</sequence>
<dbReference type="Proteomes" id="UP000319809">
    <property type="component" value="Chromosome"/>
</dbReference>
<dbReference type="SUPFAM" id="SSF51998">
    <property type="entry name" value="PFL-like glycyl radical enzymes"/>
    <property type="match status" value="1"/>
</dbReference>
<dbReference type="AlphaFoldDB" id="A0A4Y5YEU5"/>
<dbReference type="KEGG" id="spol:FH971_10105"/>
<dbReference type="InterPro" id="IPR016905">
    <property type="entry name" value="Glycyl_radical_YjjI-like"/>
</dbReference>
<accession>A0A4Y5YEU5</accession>
<dbReference type="Pfam" id="PF11230">
    <property type="entry name" value="YjjI-like"/>
    <property type="match status" value="1"/>
</dbReference>
<evidence type="ECO:0000313" key="1">
    <source>
        <dbReference type="EMBL" id="QDE31300.1"/>
    </source>
</evidence>
<proteinExistence type="predicted"/>
<organism evidence="1 2">
    <name type="scientific">Shewanella polaris</name>
    <dbReference type="NCBI Taxonomy" id="2588449"/>
    <lineage>
        <taxon>Bacteria</taxon>
        <taxon>Pseudomonadati</taxon>
        <taxon>Pseudomonadota</taxon>
        <taxon>Gammaproteobacteria</taxon>
        <taxon>Alteromonadales</taxon>
        <taxon>Shewanellaceae</taxon>
        <taxon>Shewanella</taxon>
    </lineage>
</organism>
<gene>
    <name evidence="1" type="ORF">FH971_10105</name>
</gene>
<evidence type="ECO:0000313" key="2">
    <source>
        <dbReference type="Proteomes" id="UP000319809"/>
    </source>
</evidence>
<name>A0A4Y5YEU5_9GAMM</name>
<reference evidence="1 2" key="1">
    <citation type="submission" date="2019-06" db="EMBL/GenBank/DDBJ databases">
        <title>The genome of Shewanella sp. SM1901.</title>
        <authorList>
            <person name="Cha Q."/>
        </authorList>
    </citation>
    <scope>NUCLEOTIDE SEQUENCE [LARGE SCALE GENOMIC DNA]</scope>
    <source>
        <strain evidence="1 2">SM1901</strain>
    </source>
</reference>